<dbReference type="EMBL" id="JAGTJS010000017">
    <property type="protein sequence ID" value="KAH7244839.1"/>
    <property type="molecule type" value="Genomic_DNA"/>
</dbReference>
<evidence type="ECO:0000256" key="1">
    <source>
        <dbReference type="SAM" id="MobiDB-lite"/>
    </source>
</evidence>
<name>A0A9P9GUL6_FUSSL</name>
<dbReference type="AlphaFoldDB" id="A0A9P9GUL6"/>
<sequence length="277" mass="31753">MTILEFLKSIYRVLIARFNSTPNDNSTPDGNSRLPSQKPQTELLLSYYDRLSRRWPPIVPPSWDQAGSSPVLGRVVFIFAQDIDELRNETPLDQMSGWTAQLDLFTCDLPSLLRNGLFLTCENVKEQENYVKHSHMEGVGLWYNRCYTVTSSTWSGNVNVCARTVKPIANFRLHHLSPDNVFVATAANHESNSVYSYDVRYPDYKANFMYDDMPLDGLWPWPKKEGEMKGEEVKEDEEVAKGEVKSDEGGDTAWEEEEMDSFSTWGSEDPLVDSWRD</sequence>
<proteinExistence type="predicted"/>
<protein>
    <submittedName>
        <fullName evidence="2">Uncharacterized protein</fullName>
    </submittedName>
</protein>
<dbReference type="OrthoDB" id="4589291at2759"/>
<feature type="compositionally biased region" description="Acidic residues" evidence="1">
    <location>
        <begin position="249"/>
        <end position="260"/>
    </location>
</feature>
<evidence type="ECO:0000313" key="2">
    <source>
        <dbReference type="EMBL" id="KAH7244839.1"/>
    </source>
</evidence>
<evidence type="ECO:0000313" key="3">
    <source>
        <dbReference type="Proteomes" id="UP000736672"/>
    </source>
</evidence>
<organism evidence="2 3">
    <name type="scientific">Fusarium solani</name>
    <name type="common">Filamentous fungus</name>
    <dbReference type="NCBI Taxonomy" id="169388"/>
    <lineage>
        <taxon>Eukaryota</taxon>
        <taxon>Fungi</taxon>
        <taxon>Dikarya</taxon>
        <taxon>Ascomycota</taxon>
        <taxon>Pezizomycotina</taxon>
        <taxon>Sordariomycetes</taxon>
        <taxon>Hypocreomycetidae</taxon>
        <taxon>Hypocreales</taxon>
        <taxon>Nectriaceae</taxon>
        <taxon>Fusarium</taxon>
        <taxon>Fusarium solani species complex</taxon>
    </lineage>
</organism>
<dbReference type="Proteomes" id="UP000736672">
    <property type="component" value="Unassembled WGS sequence"/>
</dbReference>
<gene>
    <name evidence="2" type="ORF">B0J15DRAFT_564651</name>
</gene>
<keyword evidence="3" id="KW-1185">Reference proteome</keyword>
<feature type="compositionally biased region" description="Basic and acidic residues" evidence="1">
    <location>
        <begin position="239"/>
        <end position="248"/>
    </location>
</feature>
<feature type="region of interest" description="Disordered" evidence="1">
    <location>
        <begin position="224"/>
        <end position="277"/>
    </location>
</feature>
<reference evidence="2" key="1">
    <citation type="journal article" date="2021" name="Nat. Commun.">
        <title>Genetic determinants of endophytism in the Arabidopsis root mycobiome.</title>
        <authorList>
            <person name="Mesny F."/>
            <person name="Miyauchi S."/>
            <person name="Thiergart T."/>
            <person name="Pickel B."/>
            <person name="Atanasova L."/>
            <person name="Karlsson M."/>
            <person name="Huettel B."/>
            <person name="Barry K.W."/>
            <person name="Haridas S."/>
            <person name="Chen C."/>
            <person name="Bauer D."/>
            <person name="Andreopoulos W."/>
            <person name="Pangilinan J."/>
            <person name="LaButti K."/>
            <person name="Riley R."/>
            <person name="Lipzen A."/>
            <person name="Clum A."/>
            <person name="Drula E."/>
            <person name="Henrissat B."/>
            <person name="Kohler A."/>
            <person name="Grigoriev I.V."/>
            <person name="Martin F.M."/>
            <person name="Hacquard S."/>
        </authorList>
    </citation>
    <scope>NUCLEOTIDE SEQUENCE</scope>
    <source>
        <strain evidence="2">FSSC 5 MPI-SDFR-AT-0091</strain>
    </source>
</reference>
<comment type="caution">
    <text evidence="2">The sequence shown here is derived from an EMBL/GenBank/DDBJ whole genome shotgun (WGS) entry which is preliminary data.</text>
</comment>
<accession>A0A9P9GUL6</accession>